<keyword evidence="1" id="KW-0732">Signal</keyword>
<feature type="signal peptide" evidence="1">
    <location>
        <begin position="1"/>
        <end position="21"/>
    </location>
</feature>
<dbReference type="Proteomes" id="UP000199420">
    <property type="component" value="Unassembled WGS sequence"/>
</dbReference>
<dbReference type="Gene3D" id="2.60.40.1190">
    <property type="match status" value="1"/>
</dbReference>
<proteinExistence type="predicted"/>
<name>A0A1H6SZN8_9GAMM</name>
<dbReference type="CDD" id="cd09618">
    <property type="entry name" value="CBM9_like_2"/>
    <property type="match status" value="1"/>
</dbReference>
<dbReference type="GO" id="GO:0030246">
    <property type="term" value="F:carbohydrate binding"/>
    <property type="evidence" value="ECO:0007669"/>
    <property type="project" value="InterPro"/>
</dbReference>
<protein>
    <submittedName>
        <fullName evidence="4">Carbohydrate family 9 binding domain-like</fullName>
    </submittedName>
</protein>
<evidence type="ECO:0000313" key="4">
    <source>
        <dbReference type="EMBL" id="SEI73333.1"/>
    </source>
</evidence>
<sequence length="734" mass="82410">MRLRWLCGCLLVLMPVCRAAAAEHAQSVAAVRTAAPIVLDGRLDEPAWSHARPIDRFYETYPGYLAPAQERTEVRLLYDDDNLYVGLHLWLEDPSRLRKPFVRRDQVNYTHDYVQIYLDPQGSRRGSYLFRVNARGTRTDGYQDEAQETETLDPDYDWDVVSHIDAHGWSAEMRIPLSTLRIARSGPQRWTVVVTRGVPREQNTQMASAPFPHDSNCFLCYAGTVSFADLSPRSEHLIATPGLTLTQRRDDGSFGRRRGLDTEPSLDAKWLPSDGDALDLTVNPDFSQVEADVALLTANQRFALDLPEKRPFFREGADLVATAIPAVYTRSIAAPDYGLRYTHRSAGLEGTGFVAHDGGRPAIVEPGFLGSSLGLPDFDSDVGFGRLRDTLGHGDVGALMALKRNGDGSRNSVAGVDASWSSGSDRVMGQWLDAGTRNPRRPDLLPDWRGQSLHGAATLLEWDHSTASLWSLRYERYGPGFRSWLGYVPRVGYQLLHGQYYRPFYSTAKWLNTIEPYVSMDRLDGIGGNRGHESDPAFGLVLSGYKSFSADLSWHSRAMVLDGGGHERHTDFVAWQLSASPGPRLPLVAFTGQRGRLVDYATGEVVPGRTIGWRVLARPLDRLELEARYDRDTLDGLAGQRRHLSEDALQWFGTWHFTARMYALLTWQRYTSARDVPATQREHHDNASLQFNWDVSRDLALYWGLRYGSARGEDPAAYGRGREVYLKASYSLRR</sequence>
<dbReference type="Pfam" id="PF06452">
    <property type="entry name" value="CBM9_1"/>
    <property type="match status" value="1"/>
</dbReference>
<dbReference type="AlphaFoldDB" id="A0A1H6SZN8"/>
<evidence type="ECO:0000259" key="3">
    <source>
        <dbReference type="Pfam" id="PF19313"/>
    </source>
</evidence>
<evidence type="ECO:0000256" key="1">
    <source>
        <dbReference type="SAM" id="SignalP"/>
    </source>
</evidence>
<accession>A0A1H6SZN8</accession>
<dbReference type="SUPFAM" id="SSF49344">
    <property type="entry name" value="CBD9-like"/>
    <property type="match status" value="1"/>
</dbReference>
<dbReference type="RefSeq" id="WP_175483692.1">
    <property type="nucleotide sequence ID" value="NZ_FNYC01000002.1"/>
</dbReference>
<dbReference type="EMBL" id="FNYC01000002">
    <property type="protein sequence ID" value="SEI73333.1"/>
    <property type="molecule type" value="Genomic_DNA"/>
</dbReference>
<dbReference type="InterPro" id="IPR010502">
    <property type="entry name" value="Carb-bd_dom_fam9"/>
</dbReference>
<dbReference type="Pfam" id="PF19313">
    <property type="entry name" value="DUF5916"/>
    <property type="match status" value="1"/>
</dbReference>
<feature type="domain" description="Carbohydrate-binding" evidence="2">
    <location>
        <begin position="39"/>
        <end position="184"/>
    </location>
</feature>
<evidence type="ECO:0000259" key="2">
    <source>
        <dbReference type="Pfam" id="PF06452"/>
    </source>
</evidence>
<dbReference type="STRING" id="529704.SAMN02927913_1537"/>
<organism evidence="4 5">
    <name type="scientific">Frateuria terrea</name>
    <dbReference type="NCBI Taxonomy" id="529704"/>
    <lineage>
        <taxon>Bacteria</taxon>
        <taxon>Pseudomonadati</taxon>
        <taxon>Pseudomonadota</taxon>
        <taxon>Gammaproteobacteria</taxon>
        <taxon>Lysobacterales</taxon>
        <taxon>Rhodanobacteraceae</taxon>
        <taxon>Frateuria</taxon>
    </lineage>
</organism>
<dbReference type="GO" id="GO:0004553">
    <property type="term" value="F:hydrolase activity, hydrolyzing O-glycosyl compounds"/>
    <property type="evidence" value="ECO:0007669"/>
    <property type="project" value="InterPro"/>
</dbReference>
<feature type="domain" description="DUF5916" evidence="3">
    <location>
        <begin position="265"/>
        <end position="323"/>
    </location>
</feature>
<evidence type="ECO:0000313" key="5">
    <source>
        <dbReference type="Proteomes" id="UP000199420"/>
    </source>
</evidence>
<dbReference type="InterPro" id="IPR045670">
    <property type="entry name" value="DUF5916"/>
</dbReference>
<gene>
    <name evidence="4" type="ORF">SAMN04487997_1622</name>
</gene>
<dbReference type="GO" id="GO:0016052">
    <property type="term" value="P:carbohydrate catabolic process"/>
    <property type="evidence" value="ECO:0007669"/>
    <property type="project" value="InterPro"/>
</dbReference>
<keyword evidence="5" id="KW-1185">Reference proteome</keyword>
<reference evidence="4 5" key="1">
    <citation type="submission" date="2016-10" db="EMBL/GenBank/DDBJ databases">
        <authorList>
            <person name="de Groot N.N."/>
        </authorList>
    </citation>
    <scope>NUCLEOTIDE SEQUENCE [LARGE SCALE GENOMIC DNA]</scope>
    <source>
        <strain evidence="4 5">DSM 26515</strain>
    </source>
</reference>
<feature type="chain" id="PRO_5011760146" evidence="1">
    <location>
        <begin position="22"/>
        <end position="734"/>
    </location>
</feature>